<keyword evidence="1" id="KW-0812">Transmembrane</keyword>
<feature type="transmembrane region" description="Helical" evidence="1">
    <location>
        <begin position="48"/>
        <end position="69"/>
    </location>
</feature>
<dbReference type="AlphaFoldDB" id="A0A4Z0HDV2"/>
<keyword evidence="1" id="KW-1133">Transmembrane helix</keyword>
<dbReference type="EMBL" id="SRID01000003">
    <property type="protein sequence ID" value="TGB19144.1"/>
    <property type="molecule type" value="Genomic_DNA"/>
</dbReference>
<feature type="transmembrane region" description="Helical" evidence="1">
    <location>
        <begin position="12"/>
        <end position="36"/>
    </location>
</feature>
<evidence type="ECO:0008006" key="4">
    <source>
        <dbReference type="Google" id="ProtNLM"/>
    </source>
</evidence>
<evidence type="ECO:0000313" key="2">
    <source>
        <dbReference type="EMBL" id="TGB19144.1"/>
    </source>
</evidence>
<dbReference type="RefSeq" id="WP_135336936.1">
    <property type="nucleotide sequence ID" value="NZ_JBHLTX010000017.1"/>
</dbReference>
<dbReference type="OrthoDB" id="3388214at2"/>
<dbReference type="Proteomes" id="UP000297948">
    <property type="component" value="Unassembled WGS sequence"/>
</dbReference>
<comment type="caution">
    <text evidence="2">The sequence shown here is derived from an EMBL/GenBank/DDBJ whole genome shotgun (WGS) entry which is preliminary data.</text>
</comment>
<evidence type="ECO:0000256" key="1">
    <source>
        <dbReference type="SAM" id="Phobius"/>
    </source>
</evidence>
<name>A0A4Z0HDV2_9ACTN</name>
<reference evidence="2 3" key="1">
    <citation type="submission" date="2019-03" db="EMBL/GenBank/DDBJ databases">
        <authorList>
            <person name="Gonzalez-Pimentel J.L."/>
        </authorList>
    </citation>
    <scope>NUCLEOTIDE SEQUENCE [LARGE SCALE GENOMIC DNA]</scope>
    <source>
        <strain evidence="2 3">JCM 31289</strain>
    </source>
</reference>
<keyword evidence="1" id="KW-0472">Membrane</keyword>
<sequence length="194" mass="20534">MGDFIRSALGFPAVLFSFALLIVAGFWLLVLLGGAGADAFDGGDGVDAGAAGVPVAVLVSIGVLIAWFVSLLGTSLTDRPWLRMAVLPAALGAAWLGMGIQRRLGRLLLPPERSPSREDFVGRTCVIRTRRVGPDFGQAEVTAEDGSSAIVQVRTDEPGLMAGSRALIFHYDADGEFFRVARFDSALDPYRPVG</sequence>
<feature type="transmembrane region" description="Helical" evidence="1">
    <location>
        <begin position="81"/>
        <end position="100"/>
    </location>
</feature>
<protein>
    <recommendedName>
        <fullName evidence="4">DUF1449 family protein</fullName>
    </recommendedName>
</protein>
<keyword evidence="3" id="KW-1185">Reference proteome</keyword>
<proteinExistence type="predicted"/>
<organism evidence="2 3">
    <name type="scientific">Streptomyces palmae</name>
    <dbReference type="NCBI Taxonomy" id="1701085"/>
    <lineage>
        <taxon>Bacteria</taxon>
        <taxon>Bacillati</taxon>
        <taxon>Actinomycetota</taxon>
        <taxon>Actinomycetes</taxon>
        <taxon>Kitasatosporales</taxon>
        <taxon>Streptomycetaceae</taxon>
        <taxon>Streptomyces</taxon>
    </lineage>
</organism>
<accession>A0A4Z0HDV2</accession>
<evidence type="ECO:0000313" key="3">
    <source>
        <dbReference type="Proteomes" id="UP000297948"/>
    </source>
</evidence>
<gene>
    <name evidence="2" type="ORF">E4099_00920</name>
</gene>